<name>A0A9D4AXK1_9SAUR</name>
<accession>A0A9D4AXK1</accession>
<sequence>PCPMTDSCFQASLHACKLLELLRCPVLGSRHVAEPLRSPSPGSLRAPELFHPFVPDWLARIMDCFSMPCLLS</sequence>
<comment type="caution">
    <text evidence="1">The sequence shown here is derived from an EMBL/GenBank/DDBJ whole genome shotgun (WGS) entry which is preliminary data.</text>
</comment>
<evidence type="ECO:0000313" key="1">
    <source>
        <dbReference type="EMBL" id="KAH1172380.1"/>
    </source>
</evidence>
<dbReference type="EMBL" id="JAHDVG010000483">
    <property type="protein sequence ID" value="KAH1172380.1"/>
    <property type="molecule type" value="Genomic_DNA"/>
</dbReference>
<keyword evidence="2" id="KW-1185">Reference proteome</keyword>
<organism evidence="1 2">
    <name type="scientific">Mauremys mutica</name>
    <name type="common">yellowpond turtle</name>
    <dbReference type="NCBI Taxonomy" id="74926"/>
    <lineage>
        <taxon>Eukaryota</taxon>
        <taxon>Metazoa</taxon>
        <taxon>Chordata</taxon>
        <taxon>Craniata</taxon>
        <taxon>Vertebrata</taxon>
        <taxon>Euteleostomi</taxon>
        <taxon>Archelosauria</taxon>
        <taxon>Testudinata</taxon>
        <taxon>Testudines</taxon>
        <taxon>Cryptodira</taxon>
        <taxon>Durocryptodira</taxon>
        <taxon>Testudinoidea</taxon>
        <taxon>Geoemydidae</taxon>
        <taxon>Geoemydinae</taxon>
        <taxon>Mauremys</taxon>
    </lineage>
</organism>
<dbReference type="Proteomes" id="UP000827986">
    <property type="component" value="Unassembled WGS sequence"/>
</dbReference>
<gene>
    <name evidence="1" type="ORF">KIL84_007998</name>
</gene>
<dbReference type="AlphaFoldDB" id="A0A9D4AXK1"/>
<feature type="non-terminal residue" evidence="1">
    <location>
        <position position="72"/>
    </location>
</feature>
<reference evidence="1" key="1">
    <citation type="submission" date="2021-09" db="EMBL/GenBank/DDBJ databases">
        <title>The genome of Mauremys mutica provides insights into the evolution of semi-aquatic lifestyle.</title>
        <authorList>
            <person name="Gong S."/>
            <person name="Gao Y."/>
        </authorList>
    </citation>
    <scope>NUCLEOTIDE SEQUENCE</scope>
    <source>
        <strain evidence="1">MM-2020</strain>
        <tissue evidence="1">Muscle</tissue>
    </source>
</reference>
<protein>
    <submittedName>
        <fullName evidence="1">Uncharacterized protein</fullName>
    </submittedName>
</protein>
<feature type="non-terminal residue" evidence="1">
    <location>
        <position position="1"/>
    </location>
</feature>
<evidence type="ECO:0000313" key="2">
    <source>
        <dbReference type="Proteomes" id="UP000827986"/>
    </source>
</evidence>
<proteinExistence type="predicted"/>